<organism evidence="4 5">
    <name type="scientific">Lasius niger</name>
    <name type="common">Black garden ant</name>
    <dbReference type="NCBI Taxonomy" id="67767"/>
    <lineage>
        <taxon>Eukaryota</taxon>
        <taxon>Metazoa</taxon>
        <taxon>Ecdysozoa</taxon>
        <taxon>Arthropoda</taxon>
        <taxon>Hexapoda</taxon>
        <taxon>Insecta</taxon>
        <taxon>Pterygota</taxon>
        <taxon>Neoptera</taxon>
        <taxon>Endopterygota</taxon>
        <taxon>Hymenoptera</taxon>
        <taxon>Apocrita</taxon>
        <taxon>Aculeata</taxon>
        <taxon>Formicoidea</taxon>
        <taxon>Formicidae</taxon>
        <taxon>Formicinae</taxon>
        <taxon>Lasius</taxon>
        <taxon>Lasius</taxon>
    </lineage>
</organism>
<dbReference type="InterPro" id="IPR043502">
    <property type="entry name" value="DNA/RNA_pol_sf"/>
</dbReference>
<dbReference type="PANTHER" id="PTHR37984">
    <property type="entry name" value="PROTEIN CBG26694"/>
    <property type="match status" value="1"/>
</dbReference>
<dbReference type="FunFam" id="3.30.70.270:FF:000020">
    <property type="entry name" value="Transposon Tf2-6 polyprotein-like Protein"/>
    <property type="match status" value="1"/>
</dbReference>
<dbReference type="CDD" id="cd09274">
    <property type="entry name" value="RNase_HI_RT_Ty3"/>
    <property type="match status" value="1"/>
</dbReference>
<dbReference type="STRING" id="67767.A0A0J7N531"/>
<dbReference type="OrthoDB" id="7615066at2759"/>
<dbReference type="Gene3D" id="3.30.70.270">
    <property type="match status" value="1"/>
</dbReference>
<dbReference type="InterPro" id="IPR043128">
    <property type="entry name" value="Rev_trsase/Diguanyl_cyclase"/>
</dbReference>
<evidence type="ECO:0000256" key="1">
    <source>
        <dbReference type="ARBA" id="ARBA00012493"/>
    </source>
</evidence>
<feature type="domain" description="Reverse transcriptase/retrotransposon-derived protein RNase H-like" evidence="3">
    <location>
        <begin position="31"/>
        <end position="126"/>
    </location>
</feature>
<comment type="caution">
    <text evidence="4">The sequence shown here is derived from an EMBL/GenBank/DDBJ whole genome shotgun (WGS) entry which is preliminary data.</text>
</comment>
<dbReference type="InterPro" id="IPR050951">
    <property type="entry name" value="Retrovirus_Pol_polyprotein"/>
</dbReference>
<reference evidence="4 5" key="1">
    <citation type="submission" date="2015-04" db="EMBL/GenBank/DDBJ databases">
        <title>Lasius niger genome sequencing.</title>
        <authorList>
            <person name="Konorov E.A."/>
            <person name="Nikitin M.A."/>
            <person name="Kirill M.V."/>
            <person name="Chang P."/>
        </authorList>
    </citation>
    <scope>NUCLEOTIDE SEQUENCE [LARGE SCALE GENOMIC DNA]</scope>
    <source>
        <tissue evidence="4">Whole</tissue>
    </source>
</reference>
<gene>
    <name evidence="4" type="ORF">RF55_12829</name>
</gene>
<dbReference type="GO" id="GO:0003964">
    <property type="term" value="F:RNA-directed DNA polymerase activity"/>
    <property type="evidence" value="ECO:0007669"/>
    <property type="project" value="UniProtKB-EC"/>
</dbReference>
<dbReference type="AlphaFoldDB" id="A0A0J7N531"/>
<evidence type="ECO:0000313" key="5">
    <source>
        <dbReference type="Proteomes" id="UP000036403"/>
    </source>
</evidence>
<dbReference type="EC" id="2.7.7.49" evidence="1"/>
<proteinExistence type="predicted"/>
<dbReference type="PANTHER" id="PTHR37984:SF5">
    <property type="entry name" value="PROTEIN NYNRIN-LIKE"/>
    <property type="match status" value="1"/>
</dbReference>
<keyword evidence="5" id="KW-1185">Reference proteome</keyword>
<dbReference type="Proteomes" id="UP000036403">
    <property type="component" value="Unassembled WGS sequence"/>
</dbReference>
<evidence type="ECO:0000259" key="3">
    <source>
        <dbReference type="Pfam" id="PF17919"/>
    </source>
</evidence>
<dbReference type="Pfam" id="PF17919">
    <property type="entry name" value="RT_RNaseH_2"/>
    <property type="match status" value="1"/>
</dbReference>
<name>A0A0J7N531_LASNI</name>
<sequence>MVNYYERFIRNLPEILEPLYQLLKKDITFQWDHNCENIFKKAKSILMFDVVLAHYNPNLPVKLACDASQHGIGAVLLHVYPNGTERPIAFASRILSKAEEGYSVIHKEALAVYWGVKKFCQYLIGHFILASDHKPLLALFGEKKGIPVMAAGRLQ</sequence>
<evidence type="ECO:0000313" key="4">
    <source>
        <dbReference type="EMBL" id="KMQ87800.1"/>
    </source>
</evidence>
<keyword evidence="2" id="KW-0511">Multifunctional enzyme</keyword>
<protein>
    <recommendedName>
        <fullName evidence="1">RNA-directed DNA polymerase</fullName>
        <ecNumber evidence="1">2.7.7.49</ecNumber>
    </recommendedName>
</protein>
<accession>A0A0J7N531</accession>
<dbReference type="EMBL" id="LBMM01009907">
    <property type="protein sequence ID" value="KMQ87800.1"/>
    <property type="molecule type" value="Genomic_DNA"/>
</dbReference>
<dbReference type="InterPro" id="IPR041577">
    <property type="entry name" value="RT_RNaseH_2"/>
</dbReference>
<evidence type="ECO:0000256" key="2">
    <source>
        <dbReference type="ARBA" id="ARBA00023268"/>
    </source>
</evidence>
<dbReference type="SUPFAM" id="SSF56672">
    <property type="entry name" value="DNA/RNA polymerases"/>
    <property type="match status" value="1"/>
</dbReference>
<dbReference type="PaxDb" id="67767-A0A0J7N531"/>